<evidence type="ECO:0000256" key="7">
    <source>
        <dbReference type="ARBA" id="ARBA00022839"/>
    </source>
</evidence>
<keyword evidence="2" id="KW-0540">Nuclease</keyword>
<feature type="binding site" evidence="11">
    <location>
        <position position="26"/>
    </location>
    <ligand>
        <name>Ca(2+)</name>
        <dbReference type="ChEBI" id="CHEBI:29108"/>
    </ligand>
</feature>
<feature type="binding site" evidence="11">
    <location>
        <position position="118"/>
    </location>
    <ligand>
        <name>Zn(2+)</name>
        <dbReference type="ChEBI" id="CHEBI:29105"/>
        <label>1</label>
        <note>catalytic</note>
    </ligand>
</feature>
<evidence type="ECO:0000313" key="13">
    <source>
        <dbReference type="EMBL" id="PIR90697.1"/>
    </source>
</evidence>
<name>A0A2H0UV60_9BACT</name>
<feature type="domain" description="Metallo-beta-lactamase" evidence="12">
    <location>
        <begin position="1"/>
        <end position="192"/>
    </location>
</feature>
<feature type="binding site" evidence="11">
    <location>
        <position position="24"/>
    </location>
    <ligand>
        <name>Ca(2+)</name>
        <dbReference type="ChEBI" id="CHEBI:29108"/>
    </ligand>
</feature>
<dbReference type="GO" id="GO:0004521">
    <property type="term" value="F:RNA endonuclease activity"/>
    <property type="evidence" value="ECO:0007669"/>
    <property type="project" value="InterPro"/>
</dbReference>
<evidence type="ECO:0000256" key="10">
    <source>
        <dbReference type="PIRSR" id="PIRSR004803-2"/>
    </source>
</evidence>
<dbReference type="AlphaFoldDB" id="A0A2H0UV60"/>
<accession>A0A2H0UV60</accession>
<dbReference type="SUPFAM" id="SSF56281">
    <property type="entry name" value="Metallo-hydrolase/oxidoreductase"/>
    <property type="match status" value="1"/>
</dbReference>
<dbReference type="InterPro" id="IPR011108">
    <property type="entry name" value="RMMBL"/>
</dbReference>
<evidence type="ECO:0000256" key="2">
    <source>
        <dbReference type="ARBA" id="ARBA00022722"/>
    </source>
</evidence>
<dbReference type="InterPro" id="IPR004613">
    <property type="entry name" value="RNase_J"/>
</dbReference>
<evidence type="ECO:0000256" key="6">
    <source>
        <dbReference type="ARBA" id="ARBA00022833"/>
    </source>
</evidence>
<dbReference type="PANTHER" id="PTHR43694:SF1">
    <property type="entry name" value="RIBONUCLEASE J"/>
    <property type="match status" value="1"/>
</dbReference>
<dbReference type="Pfam" id="PF17770">
    <property type="entry name" value="RNase_J_C"/>
    <property type="match status" value="1"/>
</dbReference>
<organism evidence="13 14">
    <name type="scientific">bacterium (Candidatus Gribaldobacteria) CG10_big_fil_rev_8_21_14_0_10_37_21</name>
    <dbReference type="NCBI Taxonomy" id="2014275"/>
    <lineage>
        <taxon>Bacteria</taxon>
        <taxon>Candidatus Gribaldobacteria</taxon>
    </lineage>
</organism>
<evidence type="ECO:0000256" key="8">
    <source>
        <dbReference type="ARBA" id="ARBA00022884"/>
    </source>
</evidence>
<keyword evidence="1" id="KW-0963">Cytoplasm</keyword>
<evidence type="ECO:0000256" key="9">
    <source>
        <dbReference type="PIRSR" id="PIRSR004803-1"/>
    </source>
</evidence>
<dbReference type="CDD" id="cd07714">
    <property type="entry name" value="RNaseJ_MBL-fold"/>
    <property type="match status" value="1"/>
</dbReference>
<feature type="active site" description="Proton donor" evidence="9">
    <location>
        <position position="172"/>
    </location>
</feature>
<feature type="binding site" evidence="11">
    <location>
        <position position="53"/>
    </location>
    <ligand>
        <name>Zn(2+)</name>
        <dbReference type="ChEBI" id="CHEBI:29105"/>
        <label>1</label>
        <note>catalytic</note>
    </ligand>
</feature>
<dbReference type="Gene3D" id="3.40.50.10710">
    <property type="entry name" value="Metallo-hydrolase/oxidoreductase"/>
    <property type="match status" value="1"/>
</dbReference>
<keyword evidence="3 11" id="KW-0479">Metal-binding</keyword>
<gene>
    <name evidence="13" type="ORF">COU05_00585</name>
</gene>
<proteinExistence type="predicted"/>
<dbReference type="InterPro" id="IPR030854">
    <property type="entry name" value="RNase_J_bac"/>
</dbReference>
<dbReference type="Gene3D" id="3.60.15.10">
    <property type="entry name" value="Ribonuclease Z/Hydroxyacylglutathione hydrolase-like"/>
    <property type="match status" value="1"/>
</dbReference>
<dbReference type="GO" id="GO:0004534">
    <property type="term" value="F:5'-3' RNA exonuclease activity"/>
    <property type="evidence" value="ECO:0007669"/>
    <property type="project" value="InterPro"/>
</dbReference>
<dbReference type="GO" id="GO:0006396">
    <property type="term" value="P:RNA processing"/>
    <property type="evidence" value="ECO:0007669"/>
    <property type="project" value="InterPro"/>
</dbReference>
<dbReference type="Pfam" id="PF07521">
    <property type="entry name" value="RMMBL"/>
    <property type="match status" value="1"/>
</dbReference>
<dbReference type="InterPro" id="IPR036866">
    <property type="entry name" value="RibonucZ/Hydroxyglut_hydro"/>
</dbReference>
<keyword evidence="7" id="KW-0269">Exonuclease</keyword>
<dbReference type="InterPro" id="IPR042173">
    <property type="entry name" value="RNase_J_2"/>
</dbReference>
<keyword evidence="6 11" id="KW-0862">Zinc</keyword>
<dbReference type="InterPro" id="IPR041636">
    <property type="entry name" value="RNase_J_C"/>
</dbReference>
<dbReference type="Proteomes" id="UP000230132">
    <property type="component" value="Unassembled WGS sequence"/>
</dbReference>
<feature type="binding site" evidence="11">
    <location>
        <position position="51"/>
    </location>
    <ligand>
        <name>Ca(2+)</name>
        <dbReference type="ChEBI" id="CHEBI:29108"/>
    </ligand>
</feature>
<evidence type="ECO:0000259" key="12">
    <source>
        <dbReference type="SMART" id="SM00849"/>
    </source>
</evidence>
<feature type="active site" description="Proton acceptor" evidence="9">
    <location>
        <position position="346"/>
    </location>
</feature>
<dbReference type="InterPro" id="IPR055132">
    <property type="entry name" value="RNase_J_b_CASP"/>
</dbReference>
<evidence type="ECO:0000256" key="1">
    <source>
        <dbReference type="ARBA" id="ARBA00022490"/>
    </source>
</evidence>
<feature type="binding site" evidence="11">
    <location>
        <position position="140"/>
    </location>
    <ligand>
        <name>Zn(2+)</name>
        <dbReference type="ChEBI" id="CHEBI:29105"/>
        <label>1</label>
        <note>catalytic</note>
    </ligand>
</feature>
<dbReference type="InterPro" id="IPR001279">
    <property type="entry name" value="Metallo-B-lactamas"/>
</dbReference>
<feature type="non-terminal residue" evidence="13">
    <location>
        <position position="1"/>
    </location>
</feature>
<keyword evidence="5" id="KW-0378">Hydrolase</keyword>
<dbReference type="Pfam" id="PF22505">
    <property type="entry name" value="RNase_J_b_CASP"/>
    <property type="match status" value="1"/>
</dbReference>
<dbReference type="SMART" id="SM00849">
    <property type="entry name" value="Lactamase_B"/>
    <property type="match status" value="1"/>
</dbReference>
<feature type="binding site" evidence="11">
    <location>
        <position position="422"/>
    </location>
    <ligand>
        <name>Ca(2+)</name>
        <dbReference type="ChEBI" id="CHEBI:29108"/>
    </ligand>
</feature>
<reference evidence="14" key="1">
    <citation type="submission" date="2017-09" db="EMBL/GenBank/DDBJ databases">
        <title>Depth-based differentiation of microbial function through sediment-hosted aquifers and enrichment of novel symbionts in the deep terrestrial subsurface.</title>
        <authorList>
            <person name="Probst A.J."/>
            <person name="Ladd B."/>
            <person name="Jarett J.K."/>
            <person name="Geller-Mcgrath D.E."/>
            <person name="Sieber C.M.K."/>
            <person name="Emerson J.B."/>
            <person name="Anantharaman K."/>
            <person name="Thomas B.C."/>
            <person name="Malmstrom R."/>
            <person name="Stieglmeier M."/>
            <person name="Klingl A."/>
            <person name="Woyke T."/>
            <person name="Ryan C.M."/>
            <person name="Banfield J.F."/>
        </authorList>
    </citation>
    <scope>NUCLEOTIDE SEQUENCE [LARGE SCALE GENOMIC DNA]</scope>
</reference>
<keyword evidence="11" id="KW-0106">Calcium</keyword>
<feature type="binding site" evidence="10">
    <location>
        <begin position="210"/>
        <end position="212"/>
    </location>
    <ligand>
        <name>substrate</name>
    </ligand>
</feature>
<feature type="binding site" evidence="11">
    <location>
        <position position="368"/>
    </location>
    <ligand>
        <name>Zn(2+)</name>
        <dbReference type="ChEBI" id="CHEBI:29105"/>
        <label>1</label>
        <note>catalytic</note>
    </ligand>
</feature>
<dbReference type="PIRSF" id="PIRSF004803">
    <property type="entry name" value="RnjA"/>
    <property type="match status" value="1"/>
</dbReference>
<dbReference type="GO" id="GO:0003723">
    <property type="term" value="F:RNA binding"/>
    <property type="evidence" value="ECO:0007669"/>
    <property type="project" value="UniProtKB-KW"/>
</dbReference>
<dbReference type="EMBL" id="PFAX01000007">
    <property type="protein sequence ID" value="PIR90697.1"/>
    <property type="molecule type" value="Genomic_DNA"/>
</dbReference>
<feature type="binding site" evidence="11">
    <location>
        <position position="49"/>
    </location>
    <ligand>
        <name>Ca(2+)</name>
        <dbReference type="ChEBI" id="CHEBI:29108"/>
    </ligand>
</feature>
<feature type="binding site" evidence="10">
    <location>
        <begin position="342"/>
        <end position="346"/>
    </location>
    <ligand>
        <name>substrate</name>
    </ligand>
</feature>
<dbReference type="Pfam" id="PF12706">
    <property type="entry name" value="Lactamase_B_2"/>
    <property type="match status" value="1"/>
</dbReference>
<sequence>LLEYKAKILIIDAGLRMPEESMPGIDYIIPNTNYLKDNKEKIVGCVITHGHLDHIGAIPYMWHRIGNPRIFTGRLSKGIISKRQEEFPLRPKLDVTEIRDGSQVNLGPFKVEFFRQVHNILDNFGLVIKTDLGNIVHTSDFTFDQTPVNEPPTDFNRLKQIASNGVLLLMSDSTGAEHEGRAISEKVVFDNLDQIFQDAQGKRIIASTFASHISRVKQIIELAEKYNRKVILEGRSMKDFIEISRVLGLVKAKQDTFVKPEEIRKLQDSQVCFVCTGAQGEERASLMKIANGEYRNLNLKKDDVIIFSSSVIPGNERTVQILKDELYRKGAKVYHYQMMDIHSSGHGYQEELLDMLSIMKPKFFMPLHGQFSMLVRHTELAEQVGMQKGRALAIEPGQVAYLNKDTFQISGEEMQANYIMVDGLGIGDIGEIVLRDRQQLAQDGMFVIIAVVDTQKGKVKGSPDIISRGFVYLRESKDLLKEVRLKSIQIIDKAAGTGGAVNWSYIKDELRNKLGEMLFRKTQRRPIILPVVIEV</sequence>
<keyword evidence="4" id="KW-0255">Endonuclease</keyword>
<keyword evidence="8" id="KW-0694">RNA-binding</keyword>
<dbReference type="PANTHER" id="PTHR43694">
    <property type="entry name" value="RIBONUCLEASE J"/>
    <property type="match status" value="1"/>
</dbReference>
<dbReference type="GO" id="GO:0008270">
    <property type="term" value="F:zinc ion binding"/>
    <property type="evidence" value="ECO:0007669"/>
    <property type="project" value="InterPro"/>
</dbReference>
<evidence type="ECO:0000256" key="11">
    <source>
        <dbReference type="PIRSR" id="PIRSR004803-3"/>
    </source>
</evidence>
<comment type="cofactor">
    <cofactor evidence="11">
        <name>Zn(2+)</name>
        <dbReference type="ChEBI" id="CHEBI:29105"/>
    </cofactor>
    <text evidence="11">Binds 2 Zn(2+) ions per subunit. It is not clear if Zn(2+) or Mg(2+) is physiologically important.</text>
</comment>
<evidence type="ECO:0000256" key="3">
    <source>
        <dbReference type="ARBA" id="ARBA00022723"/>
    </source>
</evidence>
<feature type="binding site" evidence="11">
    <location>
        <position position="54"/>
    </location>
    <ligand>
        <name>Zn(2+)</name>
        <dbReference type="ChEBI" id="CHEBI:29105"/>
        <label>1</label>
        <note>catalytic</note>
    </ligand>
</feature>
<comment type="cofactor">
    <cofactor evidence="11">
        <name>Ca(2+)</name>
        <dbReference type="ChEBI" id="CHEBI:29108"/>
    </cofactor>
    <text evidence="11">Binds 1 Ca(2+) cation per subunit. Seen in 1 crystal structure, it is not clear if it is physiologically important.</text>
</comment>
<dbReference type="Gene3D" id="3.10.20.580">
    <property type="match status" value="1"/>
</dbReference>
<evidence type="ECO:0000256" key="4">
    <source>
        <dbReference type="ARBA" id="ARBA00022759"/>
    </source>
</evidence>
<evidence type="ECO:0000256" key="5">
    <source>
        <dbReference type="ARBA" id="ARBA00022801"/>
    </source>
</evidence>
<protein>
    <submittedName>
        <fullName evidence="13">Ribonuclease J</fullName>
    </submittedName>
</protein>
<dbReference type="NCBIfam" id="TIGR00649">
    <property type="entry name" value="MG423"/>
    <property type="match status" value="1"/>
</dbReference>
<comment type="caution">
    <text evidence="13">The sequence shown here is derived from an EMBL/GenBank/DDBJ whole genome shotgun (WGS) entry which is preliminary data.</text>
</comment>
<evidence type="ECO:0000313" key="14">
    <source>
        <dbReference type="Proteomes" id="UP000230132"/>
    </source>
</evidence>